<keyword evidence="1" id="KW-0732">Signal</keyword>
<protein>
    <submittedName>
        <fullName evidence="2">Uncharacterized protein</fullName>
    </submittedName>
</protein>
<reference evidence="2" key="1">
    <citation type="journal article" date="2023" name="IMA Fungus">
        <title>Comparative genomic study of the Penicillium genus elucidates a diverse pangenome and 15 lateral gene transfer events.</title>
        <authorList>
            <person name="Petersen C."/>
            <person name="Sorensen T."/>
            <person name="Nielsen M.R."/>
            <person name="Sondergaard T.E."/>
            <person name="Sorensen J.L."/>
            <person name="Fitzpatrick D.A."/>
            <person name="Frisvad J.C."/>
            <person name="Nielsen K.L."/>
        </authorList>
    </citation>
    <scope>NUCLEOTIDE SEQUENCE</scope>
    <source>
        <strain evidence="2">IBT 15450</strain>
    </source>
</reference>
<organism evidence="2 3">
    <name type="scientific">Penicillium canescens</name>
    <dbReference type="NCBI Taxonomy" id="5083"/>
    <lineage>
        <taxon>Eukaryota</taxon>
        <taxon>Fungi</taxon>
        <taxon>Dikarya</taxon>
        <taxon>Ascomycota</taxon>
        <taxon>Pezizomycotina</taxon>
        <taxon>Eurotiomycetes</taxon>
        <taxon>Eurotiomycetidae</taxon>
        <taxon>Eurotiales</taxon>
        <taxon>Aspergillaceae</taxon>
        <taxon>Penicillium</taxon>
    </lineage>
</organism>
<keyword evidence="3" id="KW-1185">Reference proteome</keyword>
<evidence type="ECO:0000313" key="2">
    <source>
        <dbReference type="EMBL" id="KAJ6027771.1"/>
    </source>
</evidence>
<dbReference type="AlphaFoldDB" id="A0AAD6I2J9"/>
<evidence type="ECO:0000313" key="3">
    <source>
        <dbReference type="Proteomes" id="UP001219568"/>
    </source>
</evidence>
<accession>A0AAD6I2J9</accession>
<feature type="signal peptide" evidence="1">
    <location>
        <begin position="1"/>
        <end position="26"/>
    </location>
</feature>
<sequence>MYMVPVLDSTTLFCWMIAVRSILASAEPQGRVAYEPGAMVSYVNVFGASFGDPSILELESKYENYYRGMARVHLDCLFDFADCCKYIEDKYVFNMVFTDGQSTRVQPKDMFLFSPDQVVKRTASITEREYIERQ</sequence>
<name>A0AAD6I2J9_PENCN</name>
<dbReference type="Proteomes" id="UP001219568">
    <property type="component" value="Unassembled WGS sequence"/>
</dbReference>
<reference evidence="2" key="2">
    <citation type="submission" date="2023-01" db="EMBL/GenBank/DDBJ databases">
        <authorList>
            <person name="Petersen C."/>
        </authorList>
    </citation>
    <scope>NUCLEOTIDE SEQUENCE</scope>
    <source>
        <strain evidence="2">IBT 15450</strain>
    </source>
</reference>
<dbReference type="EMBL" id="JAQJZL010000015">
    <property type="protein sequence ID" value="KAJ6027771.1"/>
    <property type="molecule type" value="Genomic_DNA"/>
</dbReference>
<feature type="chain" id="PRO_5042101698" evidence="1">
    <location>
        <begin position="27"/>
        <end position="134"/>
    </location>
</feature>
<comment type="caution">
    <text evidence="2">The sequence shown here is derived from an EMBL/GenBank/DDBJ whole genome shotgun (WGS) entry which is preliminary data.</text>
</comment>
<evidence type="ECO:0000256" key="1">
    <source>
        <dbReference type="SAM" id="SignalP"/>
    </source>
</evidence>
<gene>
    <name evidence="2" type="ORF">N7460_012588</name>
</gene>
<proteinExistence type="predicted"/>